<dbReference type="Proteomes" id="UP000250235">
    <property type="component" value="Unassembled WGS sequence"/>
</dbReference>
<evidence type="ECO:0000256" key="1">
    <source>
        <dbReference type="SAM" id="MobiDB-lite"/>
    </source>
</evidence>
<keyword evidence="3" id="KW-1185">Reference proteome</keyword>
<dbReference type="OrthoDB" id="2272416at2759"/>
<proteinExistence type="predicted"/>
<protein>
    <submittedName>
        <fullName evidence="2">Uncharacterized protein</fullName>
    </submittedName>
</protein>
<evidence type="ECO:0000313" key="2">
    <source>
        <dbReference type="EMBL" id="KZV49331.1"/>
    </source>
</evidence>
<sequence length="214" mass="24529">MPTRRRARATKQIPEESEGQNEKIQRSGPVRRRARQVEDEVDVLAARVDEMELIMVRFQRMNPQTFDGDESSSDVKSWLQHITGLFDRVRYDDERRLSLATFQLRKNAERWAFKIATLLATRAWLRPVSRGNRNFTVDCDRLRQSGPRLETGFLRHPALEGLTRSARTDSPREDGPETIFRRRDAAATATAAAFEERKGGGTWCLGLGLMLSVI</sequence>
<dbReference type="AlphaFoldDB" id="A0A2Z7CQH9"/>
<evidence type="ECO:0000313" key="3">
    <source>
        <dbReference type="Proteomes" id="UP000250235"/>
    </source>
</evidence>
<dbReference type="EMBL" id="KQ993070">
    <property type="protein sequence ID" value="KZV49331.1"/>
    <property type="molecule type" value="Genomic_DNA"/>
</dbReference>
<organism evidence="2 3">
    <name type="scientific">Dorcoceras hygrometricum</name>
    <dbReference type="NCBI Taxonomy" id="472368"/>
    <lineage>
        <taxon>Eukaryota</taxon>
        <taxon>Viridiplantae</taxon>
        <taxon>Streptophyta</taxon>
        <taxon>Embryophyta</taxon>
        <taxon>Tracheophyta</taxon>
        <taxon>Spermatophyta</taxon>
        <taxon>Magnoliopsida</taxon>
        <taxon>eudicotyledons</taxon>
        <taxon>Gunneridae</taxon>
        <taxon>Pentapetalae</taxon>
        <taxon>asterids</taxon>
        <taxon>lamiids</taxon>
        <taxon>Lamiales</taxon>
        <taxon>Gesneriaceae</taxon>
        <taxon>Didymocarpoideae</taxon>
        <taxon>Trichosporeae</taxon>
        <taxon>Loxocarpinae</taxon>
        <taxon>Dorcoceras</taxon>
    </lineage>
</organism>
<name>A0A2Z7CQH9_9LAMI</name>
<gene>
    <name evidence="2" type="ORF">F511_22670</name>
</gene>
<reference evidence="2 3" key="1">
    <citation type="journal article" date="2015" name="Proc. Natl. Acad. Sci. U.S.A.">
        <title>The resurrection genome of Boea hygrometrica: A blueprint for survival of dehydration.</title>
        <authorList>
            <person name="Xiao L."/>
            <person name="Yang G."/>
            <person name="Zhang L."/>
            <person name="Yang X."/>
            <person name="Zhao S."/>
            <person name="Ji Z."/>
            <person name="Zhou Q."/>
            <person name="Hu M."/>
            <person name="Wang Y."/>
            <person name="Chen M."/>
            <person name="Xu Y."/>
            <person name="Jin H."/>
            <person name="Xiao X."/>
            <person name="Hu G."/>
            <person name="Bao F."/>
            <person name="Hu Y."/>
            <person name="Wan P."/>
            <person name="Li L."/>
            <person name="Deng X."/>
            <person name="Kuang T."/>
            <person name="Xiang C."/>
            <person name="Zhu J.K."/>
            <person name="Oliver M.J."/>
            <person name="He Y."/>
        </authorList>
    </citation>
    <scope>NUCLEOTIDE SEQUENCE [LARGE SCALE GENOMIC DNA]</scope>
    <source>
        <strain evidence="3">cv. XS01</strain>
    </source>
</reference>
<accession>A0A2Z7CQH9</accession>
<feature type="region of interest" description="Disordered" evidence="1">
    <location>
        <begin position="1"/>
        <end position="33"/>
    </location>
</feature>